<accession>A0A2W7RY77</accession>
<name>A0A2W7RY77_9BACT</name>
<dbReference type="SUPFAM" id="SSF46785">
    <property type="entry name" value="Winged helix' DNA-binding domain"/>
    <property type="match status" value="1"/>
</dbReference>
<dbReference type="Gene3D" id="1.10.4040.10">
    <property type="entry name" value="Penicillinase repressor domain"/>
    <property type="match status" value="1"/>
</dbReference>
<comment type="similarity">
    <text evidence="1">Belongs to the BlaI transcriptional regulatory family.</text>
</comment>
<dbReference type="InterPro" id="IPR036390">
    <property type="entry name" value="WH_DNA-bd_sf"/>
</dbReference>
<dbReference type="GO" id="GO:0045892">
    <property type="term" value="P:negative regulation of DNA-templated transcription"/>
    <property type="evidence" value="ECO:0007669"/>
    <property type="project" value="InterPro"/>
</dbReference>
<dbReference type="Gene3D" id="1.10.10.10">
    <property type="entry name" value="Winged helix-like DNA-binding domain superfamily/Winged helix DNA-binding domain"/>
    <property type="match status" value="1"/>
</dbReference>
<dbReference type="InterPro" id="IPR005650">
    <property type="entry name" value="BlaI_family"/>
</dbReference>
<evidence type="ECO:0000256" key="1">
    <source>
        <dbReference type="ARBA" id="ARBA00011046"/>
    </source>
</evidence>
<dbReference type="EMBL" id="QKZV01000001">
    <property type="protein sequence ID" value="PZX65783.1"/>
    <property type="molecule type" value="Genomic_DNA"/>
</dbReference>
<dbReference type="Proteomes" id="UP000249720">
    <property type="component" value="Unassembled WGS sequence"/>
</dbReference>
<evidence type="ECO:0000313" key="6">
    <source>
        <dbReference type="Proteomes" id="UP000249720"/>
    </source>
</evidence>
<proteinExistence type="inferred from homology"/>
<evidence type="ECO:0000256" key="3">
    <source>
        <dbReference type="ARBA" id="ARBA00023125"/>
    </source>
</evidence>
<keyword evidence="3" id="KW-0238">DNA-binding</keyword>
<comment type="caution">
    <text evidence="5">The sequence shown here is derived from an EMBL/GenBank/DDBJ whole genome shotgun (WGS) entry which is preliminary data.</text>
</comment>
<keyword evidence="4" id="KW-0804">Transcription</keyword>
<dbReference type="OrthoDB" id="279010at2"/>
<dbReference type="GO" id="GO:0003677">
    <property type="term" value="F:DNA binding"/>
    <property type="evidence" value="ECO:0007669"/>
    <property type="project" value="UniProtKB-KW"/>
</dbReference>
<reference evidence="5 6" key="1">
    <citation type="submission" date="2018-06" db="EMBL/GenBank/DDBJ databases">
        <title>Genomic Encyclopedia of Archaeal and Bacterial Type Strains, Phase II (KMG-II): from individual species to whole genera.</title>
        <authorList>
            <person name="Goeker M."/>
        </authorList>
    </citation>
    <scope>NUCLEOTIDE SEQUENCE [LARGE SCALE GENOMIC DNA]</scope>
    <source>
        <strain evidence="5 6">DSM 23241</strain>
    </source>
</reference>
<evidence type="ECO:0000256" key="4">
    <source>
        <dbReference type="ARBA" id="ARBA00023163"/>
    </source>
</evidence>
<dbReference type="InterPro" id="IPR036388">
    <property type="entry name" value="WH-like_DNA-bd_sf"/>
</dbReference>
<sequence length="125" mass="14038">MKSIKPTESELEILQVLWQKGSATVREVHEVLCLHKDAGYTTTLKLMQIMHEKGLVSRNEQSKTHIYRANVSKENTQQQLLGKMINSLFEGSASALVIQALGNTKPSANEIEAIEHLLRELKNAE</sequence>
<evidence type="ECO:0000313" key="5">
    <source>
        <dbReference type="EMBL" id="PZX65783.1"/>
    </source>
</evidence>
<dbReference type="Pfam" id="PF03965">
    <property type="entry name" value="Penicillinase_R"/>
    <property type="match status" value="1"/>
</dbReference>
<gene>
    <name evidence="5" type="ORF">LX80_00276</name>
</gene>
<evidence type="ECO:0000256" key="2">
    <source>
        <dbReference type="ARBA" id="ARBA00023015"/>
    </source>
</evidence>
<dbReference type="PIRSF" id="PIRSF019455">
    <property type="entry name" value="CopR_AtkY"/>
    <property type="match status" value="1"/>
</dbReference>
<dbReference type="RefSeq" id="WP_111293240.1">
    <property type="nucleotide sequence ID" value="NZ_QKZV01000001.1"/>
</dbReference>
<dbReference type="AlphaFoldDB" id="A0A2W7RY77"/>
<keyword evidence="6" id="KW-1185">Reference proteome</keyword>
<keyword evidence="2" id="KW-0805">Transcription regulation</keyword>
<organism evidence="5 6">
    <name type="scientific">Hydrotalea sandarakina</name>
    <dbReference type="NCBI Taxonomy" id="1004304"/>
    <lineage>
        <taxon>Bacteria</taxon>
        <taxon>Pseudomonadati</taxon>
        <taxon>Bacteroidota</taxon>
        <taxon>Chitinophagia</taxon>
        <taxon>Chitinophagales</taxon>
        <taxon>Chitinophagaceae</taxon>
        <taxon>Hydrotalea</taxon>
    </lineage>
</organism>
<protein>
    <submittedName>
        <fullName evidence="5">Putative transcriptional regulator</fullName>
    </submittedName>
</protein>